<evidence type="ECO:0000313" key="1">
    <source>
        <dbReference type="EMBL" id="NYH19905.1"/>
    </source>
</evidence>
<dbReference type="RefSeq" id="WP_179704643.1">
    <property type="nucleotide sequence ID" value="NZ_JACCAU010000001.1"/>
</dbReference>
<protein>
    <submittedName>
        <fullName evidence="1">Uncharacterized protein</fullName>
    </submittedName>
</protein>
<organism evidence="1 2">
    <name type="scientific">Paraburkholderia bryophila</name>
    <dbReference type="NCBI Taxonomy" id="420952"/>
    <lineage>
        <taxon>Bacteria</taxon>
        <taxon>Pseudomonadati</taxon>
        <taxon>Pseudomonadota</taxon>
        <taxon>Betaproteobacteria</taxon>
        <taxon>Burkholderiales</taxon>
        <taxon>Burkholderiaceae</taxon>
        <taxon>Paraburkholderia</taxon>
    </lineage>
</organism>
<reference evidence="1 2" key="1">
    <citation type="submission" date="2020-07" db="EMBL/GenBank/DDBJ databases">
        <title>Exploring microbial biodiversity for novel pathways involved in the catabolism of aromatic compounds derived from lignin.</title>
        <authorList>
            <person name="Elkins J."/>
        </authorList>
    </citation>
    <scope>NUCLEOTIDE SEQUENCE [LARGE SCALE GENOMIC DNA]</scope>
    <source>
        <strain evidence="1 2">H2C3B</strain>
    </source>
</reference>
<name>A0A7Y9WGD9_9BURK</name>
<sequence>MTGSVWASINSLGAVQSGIPATTYDATVCGSNSGNAPTSLTFNTLFTDVLTSKTTATAEHAVQVQLGRQADGEYYVNTWQYNN</sequence>
<dbReference type="EMBL" id="JACCAU010000001">
    <property type="protein sequence ID" value="NYH19905.1"/>
    <property type="molecule type" value="Genomic_DNA"/>
</dbReference>
<proteinExistence type="predicted"/>
<accession>A0A7Y9WGD9</accession>
<dbReference type="AlphaFoldDB" id="A0A7Y9WGD9"/>
<dbReference type="Proteomes" id="UP000572540">
    <property type="component" value="Unassembled WGS sequence"/>
</dbReference>
<comment type="caution">
    <text evidence="1">The sequence shown here is derived from an EMBL/GenBank/DDBJ whole genome shotgun (WGS) entry which is preliminary data.</text>
</comment>
<evidence type="ECO:0000313" key="2">
    <source>
        <dbReference type="Proteomes" id="UP000572540"/>
    </source>
</evidence>
<gene>
    <name evidence="1" type="ORF">GGD41_007133</name>
</gene>